<name>A0A917WGU8_9ACTN</name>
<evidence type="ECO:0000256" key="1">
    <source>
        <dbReference type="SAM" id="MobiDB-lite"/>
    </source>
</evidence>
<feature type="compositionally biased region" description="Basic and acidic residues" evidence="1">
    <location>
        <begin position="52"/>
        <end position="63"/>
    </location>
</feature>
<proteinExistence type="predicted"/>
<accession>A0A917WGU8</accession>
<comment type="caution">
    <text evidence="2">The sequence shown here is derived from an EMBL/GenBank/DDBJ whole genome shotgun (WGS) entry which is preliminary data.</text>
</comment>
<keyword evidence="3" id="KW-1185">Reference proteome</keyword>
<evidence type="ECO:0000313" key="2">
    <source>
        <dbReference type="EMBL" id="GGM02290.1"/>
    </source>
</evidence>
<reference evidence="2" key="1">
    <citation type="journal article" date="2014" name="Int. J. Syst. Evol. Microbiol.">
        <title>Complete genome sequence of Corynebacterium casei LMG S-19264T (=DSM 44701T), isolated from a smear-ripened cheese.</title>
        <authorList>
            <consortium name="US DOE Joint Genome Institute (JGI-PGF)"/>
            <person name="Walter F."/>
            <person name="Albersmeier A."/>
            <person name="Kalinowski J."/>
            <person name="Ruckert C."/>
        </authorList>
    </citation>
    <scope>NUCLEOTIDE SEQUENCE</scope>
    <source>
        <strain evidence="2">CGMCC 4.7308</strain>
    </source>
</reference>
<organism evidence="2 3">
    <name type="scientific">Nakamurella endophytica</name>
    <dbReference type="NCBI Taxonomy" id="1748367"/>
    <lineage>
        <taxon>Bacteria</taxon>
        <taxon>Bacillati</taxon>
        <taxon>Actinomycetota</taxon>
        <taxon>Actinomycetes</taxon>
        <taxon>Nakamurellales</taxon>
        <taxon>Nakamurellaceae</taxon>
        <taxon>Nakamurella</taxon>
    </lineage>
</organism>
<reference evidence="2" key="2">
    <citation type="submission" date="2020-09" db="EMBL/GenBank/DDBJ databases">
        <authorList>
            <person name="Sun Q."/>
            <person name="Zhou Y."/>
        </authorList>
    </citation>
    <scope>NUCLEOTIDE SEQUENCE</scope>
    <source>
        <strain evidence="2">CGMCC 4.7308</strain>
    </source>
</reference>
<protein>
    <submittedName>
        <fullName evidence="2">Uncharacterized protein</fullName>
    </submittedName>
</protein>
<gene>
    <name evidence="2" type="ORF">GCM10011594_22950</name>
</gene>
<dbReference type="EMBL" id="BMNA01000004">
    <property type="protein sequence ID" value="GGM02290.1"/>
    <property type="molecule type" value="Genomic_DNA"/>
</dbReference>
<evidence type="ECO:0000313" key="3">
    <source>
        <dbReference type="Proteomes" id="UP000655208"/>
    </source>
</evidence>
<sequence length="63" mass="7091">MTTQPFRPTGGPLAEAQQFRDRVFRRAGLLPRYATDALRGRSATEQPVLHLAPDHRPELLPRG</sequence>
<dbReference type="Proteomes" id="UP000655208">
    <property type="component" value="Unassembled WGS sequence"/>
</dbReference>
<feature type="region of interest" description="Disordered" evidence="1">
    <location>
        <begin position="41"/>
        <end position="63"/>
    </location>
</feature>
<dbReference type="AlphaFoldDB" id="A0A917WGU8"/>
<dbReference type="RefSeq" id="WP_188941669.1">
    <property type="nucleotide sequence ID" value="NZ_BMNA01000004.1"/>
</dbReference>